<dbReference type="EMBL" id="QGKY02001250">
    <property type="protein sequence ID" value="KAF2563926.1"/>
    <property type="molecule type" value="Genomic_DNA"/>
</dbReference>
<comment type="caution">
    <text evidence="1">The sequence shown here is derived from an EMBL/GenBank/DDBJ whole genome shotgun (WGS) entry which is preliminary data.</text>
</comment>
<proteinExistence type="predicted"/>
<name>A0A3N6RNS7_BRACR</name>
<dbReference type="AlphaFoldDB" id="A0A3N6RNS7"/>
<organism evidence="1">
    <name type="scientific">Brassica cretica</name>
    <name type="common">Mustard</name>
    <dbReference type="NCBI Taxonomy" id="69181"/>
    <lineage>
        <taxon>Eukaryota</taxon>
        <taxon>Viridiplantae</taxon>
        <taxon>Streptophyta</taxon>
        <taxon>Embryophyta</taxon>
        <taxon>Tracheophyta</taxon>
        <taxon>Spermatophyta</taxon>
        <taxon>Magnoliopsida</taxon>
        <taxon>eudicotyledons</taxon>
        <taxon>Gunneridae</taxon>
        <taxon>Pentapetalae</taxon>
        <taxon>rosids</taxon>
        <taxon>malvids</taxon>
        <taxon>Brassicales</taxon>
        <taxon>Brassicaceae</taxon>
        <taxon>Brassiceae</taxon>
        <taxon>Brassica</taxon>
    </lineage>
</organism>
<accession>A0A3N6RNS7</accession>
<reference evidence="1" key="1">
    <citation type="submission" date="2019-12" db="EMBL/GenBank/DDBJ databases">
        <title>Genome sequencing and annotation of Brassica cretica.</title>
        <authorList>
            <person name="Studholme D.J."/>
            <person name="Sarris P.F."/>
        </authorList>
    </citation>
    <scope>NUCLEOTIDE SEQUENCE</scope>
    <source>
        <strain evidence="1">PFS-102/07</strain>
        <tissue evidence="1">Leaf</tissue>
    </source>
</reference>
<gene>
    <name evidence="1" type="ORF">F2Q70_00015540</name>
</gene>
<protein>
    <submittedName>
        <fullName evidence="1">Uncharacterized protein</fullName>
    </submittedName>
</protein>
<evidence type="ECO:0000313" key="1">
    <source>
        <dbReference type="EMBL" id="KAF2563926.1"/>
    </source>
</evidence>
<sequence>MMHHLTPDNIIEYGKKKLYEIEVVELQGVSRVQAYGHRSGWSQVPGDDPEVQHV</sequence>